<dbReference type="InterPro" id="IPR001245">
    <property type="entry name" value="Ser-Thr/Tyr_kinase_cat_dom"/>
</dbReference>
<dbReference type="Gene3D" id="1.10.510.10">
    <property type="entry name" value="Transferase(Phosphotransferase) domain 1"/>
    <property type="match status" value="1"/>
</dbReference>
<feature type="compositionally biased region" description="Polar residues" evidence="1">
    <location>
        <begin position="22"/>
        <end position="32"/>
    </location>
</feature>
<dbReference type="InterPro" id="IPR011009">
    <property type="entry name" value="Kinase-like_dom_sf"/>
</dbReference>
<dbReference type="GO" id="GO:0005524">
    <property type="term" value="F:ATP binding"/>
    <property type="evidence" value="ECO:0007669"/>
    <property type="project" value="InterPro"/>
</dbReference>
<proteinExistence type="predicted"/>
<evidence type="ECO:0000259" key="2">
    <source>
        <dbReference type="PROSITE" id="PS50011"/>
    </source>
</evidence>
<name>A0AAV7E1X9_ARIFI</name>
<dbReference type="Proteomes" id="UP000825729">
    <property type="component" value="Unassembled WGS sequence"/>
</dbReference>
<organism evidence="3 4">
    <name type="scientific">Aristolochia fimbriata</name>
    <name type="common">White veined hardy Dutchman's pipe vine</name>
    <dbReference type="NCBI Taxonomy" id="158543"/>
    <lineage>
        <taxon>Eukaryota</taxon>
        <taxon>Viridiplantae</taxon>
        <taxon>Streptophyta</taxon>
        <taxon>Embryophyta</taxon>
        <taxon>Tracheophyta</taxon>
        <taxon>Spermatophyta</taxon>
        <taxon>Magnoliopsida</taxon>
        <taxon>Magnoliidae</taxon>
        <taxon>Piperales</taxon>
        <taxon>Aristolochiaceae</taxon>
        <taxon>Aristolochia</taxon>
    </lineage>
</organism>
<gene>
    <name evidence="3" type="ORF">H6P81_017241</name>
</gene>
<accession>A0AAV7E1X9</accession>
<feature type="region of interest" description="Disordered" evidence="1">
    <location>
        <begin position="21"/>
        <end position="40"/>
    </location>
</feature>
<dbReference type="AlphaFoldDB" id="A0AAV7E1X9"/>
<dbReference type="InterPro" id="IPR000719">
    <property type="entry name" value="Prot_kinase_dom"/>
</dbReference>
<reference evidence="3 4" key="1">
    <citation type="submission" date="2021-07" db="EMBL/GenBank/DDBJ databases">
        <title>The Aristolochia fimbriata genome: insights into angiosperm evolution, floral development and chemical biosynthesis.</title>
        <authorList>
            <person name="Jiao Y."/>
        </authorList>
    </citation>
    <scope>NUCLEOTIDE SEQUENCE [LARGE SCALE GENOMIC DNA]</scope>
    <source>
        <strain evidence="3">IBCAS-2021</strain>
        <tissue evidence="3">Leaf</tissue>
    </source>
</reference>
<sequence length="418" mass="46997">MTTSETALDGVDIYQGCRTPSDHSVFSASSPEPSFGSHPSAREIYEGLRTPDWLDSSSWRSSESEVIDDLYLSATGRRTKFGAVFTACFGRPEPEKGRDSSDQDADEDLVPTTERALEVTEQNDFSVEADFTYDEIVRITKGFDHVFGRGEYGIVYPGQTSDGTRVAVKMFTEKLSASAEFCNQFKLQAQLFKRLKHRNLVSIIGYCCEGSRMGLVLENMPQGNLRTFLIDTDGKRKPLTWVQRVQIALDVAQGLEFLHFGCTPPVIHGNIKLTNILLDEGMEAKLTDFWFTKAFDKEYLYEDFLQLKSSYPEKYPDFESFMSVILYKKNDVYSFGKVLLQLVTGQQGGMKESDLQKMGKTTLLPGIRSLGTVVDPRLQGDYDIKFVSQVVQIATACIEKQMTMGQVVTELRTCLGRK</sequence>
<protein>
    <recommendedName>
        <fullName evidence="2">Protein kinase domain-containing protein</fullName>
    </recommendedName>
</protein>
<dbReference type="PROSITE" id="PS50011">
    <property type="entry name" value="PROTEIN_KINASE_DOM"/>
    <property type="match status" value="1"/>
</dbReference>
<dbReference type="EMBL" id="JAINDJ010000007">
    <property type="protein sequence ID" value="KAG9441387.1"/>
    <property type="molecule type" value="Genomic_DNA"/>
</dbReference>
<dbReference type="Gene3D" id="3.30.200.20">
    <property type="entry name" value="Phosphorylase Kinase, domain 1"/>
    <property type="match status" value="1"/>
</dbReference>
<dbReference type="SUPFAM" id="SSF56112">
    <property type="entry name" value="Protein kinase-like (PK-like)"/>
    <property type="match status" value="1"/>
</dbReference>
<dbReference type="Pfam" id="PF07714">
    <property type="entry name" value="PK_Tyr_Ser-Thr"/>
    <property type="match status" value="1"/>
</dbReference>
<dbReference type="GO" id="GO:0004672">
    <property type="term" value="F:protein kinase activity"/>
    <property type="evidence" value="ECO:0007669"/>
    <property type="project" value="InterPro"/>
</dbReference>
<comment type="caution">
    <text evidence="3">The sequence shown here is derived from an EMBL/GenBank/DDBJ whole genome shotgun (WGS) entry which is preliminary data.</text>
</comment>
<dbReference type="PANTHER" id="PTHR45631">
    <property type="entry name" value="OS07G0107800 PROTEIN-RELATED"/>
    <property type="match status" value="1"/>
</dbReference>
<dbReference type="PANTHER" id="PTHR45631:SF202">
    <property type="entry name" value="SENESCENCE-INDUCED RECEPTOR-LIKE SERINE_THREONINE-PROTEIN KINASE"/>
    <property type="match status" value="1"/>
</dbReference>
<evidence type="ECO:0000313" key="3">
    <source>
        <dbReference type="EMBL" id="KAG9441387.1"/>
    </source>
</evidence>
<evidence type="ECO:0000256" key="1">
    <source>
        <dbReference type="SAM" id="MobiDB-lite"/>
    </source>
</evidence>
<feature type="domain" description="Protein kinase" evidence="2">
    <location>
        <begin position="141"/>
        <end position="418"/>
    </location>
</feature>
<evidence type="ECO:0000313" key="4">
    <source>
        <dbReference type="Proteomes" id="UP000825729"/>
    </source>
</evidence>
<keyword evidence="4" id="KW-1185">Reference proteome</keyword>